<evidence type="ECO:0000313" key="5">
    <source>
        <dbReference type="Proteomes" id="UP000319557"/>
    </source>
</evidence>
<keyword evidence="1" id="KW-0732">Signal</keyword>
<protein>
    <submittedName>
        <fullName evidence="4">Doubled CXXCH motif (Paired_CXXCH_1)</fullName>
    </submittedName>
</protein>
<feature type="transmembrane region" description="Helical" evidence="2">
    <location>
        <begin position="32"/>
        <end position="54"/>
    </location>
</feature>
<keyword evidence="2" id="KW-0472">Membrane</keyword>
<dbReference type="InterPro" id="IPR023155">
    <property type="entry name" value="Cyt_c-552/4"/>
</dbReference>
<dbReference type="AlphaFoldDB" id="A0A517M7M0"/>
<gene>
    <name evidence="4" type="ORF">EC9_50960</name>
</gene>
<evidence type="ECO:0000313" key="4">
    <source>
        <dbReference type="EMBL" id="QDS90878.1"/>
    </source>
</evidence>
<feature type="domain" description="Cytochrome c-552/4" evidence="3">
    <location>
        <begin position="230"/>
        <end position="268"/>
    </location>
</feature>
<dbReference type="PANTHER" id="PTHR35038">
    <property type="entry name" value="DISSIMILATORY SULFITE REDUCTASE SIRA"/>
    <property type="match status" value="1"/>
</dbReference>
<evidence type="ECO:0000256" key="2">
    <source>
        <dbReference type="SAM" id="Phobius"/>
    </source>
</evidence>
<dbReference type="SUPFAM" id="SSF48695">
    <property type="entry name" value="Multiheme cytochromes"/>
    <property type="match status" value="1"/>
</dbReference>
<dbReference type="InterPro" id="IPR036280">
    <property type="entry name" value="Multihaem_cyt_sf"/>
</dbReference>
<keyword evidence="2" id="KW-1133">Transmembrane helix</keyword>
<organism evidence="4 5">
    <name type="scientific">Rosistilla ulvae</name>
    <dbReference type="NCBI Taxonomy" id="1930277"/>
    <lineage>
        <taxon>Bacteria</taxon>
        <taxon>Pseudomonadati</taxon>
        <taxon>Planctomycetota</taxon>
        <taxon>Planctomycetia</taxon>
        <taxon>Pirellulales</taxon>
        <taxon>Pirellulaceae</taxon>
        <taxon>Rosistilla</taxon>
    </lineage>
</organism>
<dbReference type="PANTHER" id="PTHR35038:SF8">
    <property type="entry name" value="C-TYPE POLYHEME CYTOCHROME OMCC"/>
    <property type="match status" value="1"/>
</dbReference>
<dbReference type="KEGG" id="ruv:EC9_50960"/>
<dbReference type="Gene3D" id="1.10.1130.10">
    <property type="entry name" value="Flavocytochrome C3, Chain A"/>
    <property type="match status" value="1"/>
</dbReference>
<accession>A0A517M7M0</accession>
<keyword evidence="2" id="KW-0812">Transmembrane</keyword>
<dbReference type="Proteomes" id="UP000319557">
    <property type="component" value="Chromosome"/>
</dbReference>
<dbReference type="RefSeq" id="WP_246105857.1">
    <property type="nucleotide sequence ID" value="NZ_CP036261.1"/>
</dbReference>
<sequence>MKREKVSPKTRTVAAAGENASPRIRPTTKIPAAAAIGILLAFGVVAIFVADAIWPVPPVQSADASAVASTSGSPAESPQAAAWKRMIDQHFAGDAACASCHPKQAAAQRRSGHSRTAVAMLESDFASELLAGQPYRDSRRSQTFEFTSHSNRFMVRDADDPDLPALPVTWLLGSGTHAQTPIFVDQQAQRGVEMRWSFLANRDGIGLTPEHEKFDQYEAKSLQCYGRPMDAGDVRSCLGCHTTVGPPAQLPIQNDLYVANVGCERCHGPRKQHALLAHQGRGEESKPLVQYASAEAYIDACAQCHRDESSVSPTAQPHELVRFQPYGLKRSRCYLESPDKLTCSTCHDPHDTVSHDRTVYIQQCQQCHQPGRDSLCTASPQGDCIDCHMPATEWTAGIAFHDHEIRIHEALAPKHSTPQVKP</sequence>
<dbReference type="Pfam" id="PF13435">
    <property type="entry name" value="Cytochrome_C554"/>
    <property type="match status" value="1"/>
</dbReference>
<proteinExistence type="predicted"/>
<reference evidence="4 5" key="1">
    <citation type="submission" date="2019-02" db="EMBL/GenBank/DDBJ databases">
        <title>Deep-cultivation of Planctomycetes and their phenomic and genomic characterization uncovers novel biology.</title>
        <authorList>
            <person name="Wiegand S."/>
            <person name="Jogler M."/>
            <person name="Boedeker C."/>
            <person name="Pinto D."/>
            <person name="Vollmers J."/>
            <person name="Rivas-Marin E."/>
            <person name="Kohn T."/>
            <person name="Peeters S.H."/>
            <person name="Heuer A."/>
            <person name="Rast P."/>
            <person name="Oberbeckmann S."/>
            <person name="Bunk B."/>
            <person name="Jeske O."/>
            <person name="Meyerdierks A."/>
            <person name="Storesund J.E."/>
            <person name="Kallscheuer N."/>
            <person name="Luecker S."/>
            <person name="Lage O.M."/>
            <person name="Pohl T."/>
            <person name="Merkel B.J."/>
            <person name="Hornburger P."/>
            <person name="Mueller R.-W."/>
            <person name="Bruemmer F."/>
            <person name="Labrenz M."/>
            <person name="Spormann A.M."/>
            <person name="Op den Camp H."/>
            <person name="Overmann J."/>
            <person name="Amann R."/>
            <person name="Jetten M.S.M."/>
            <person name="Mascher T."/>
            <person name="Medema M.H."/>
            <person name="Devos D.P."/>
            <person name="Kaster A.-K."/>
            <person name="Ovreas L."/>
            <person name="Rohde M."/>
            <person name="Galperin M.Y."/>
            <person name="Jogler C."/>
        </authorList>
    </citation>
    <scope>NUCLEOTIDE SEQUENCE [LARGE SCALE GENOMIC DNA]</scope>
    <source>
        <strain evidence="4 5">EC9</strain>
    </source>
</reference>
<evidence type="ECO:0000256" key="1">
    <source>
        <dbReference type="ARBA" id="ARBA00022729"/>
    </source>
</evidence>
<name>A0A517M7M0_9BACT</name>
<evidence type="ECO:0000259" key="3">
    <source>
        <dbReference type="Pfam" id="PF13435"/>
    </source>
</evidence>
<keyword evidence="5" id="KW-1185">Reference proteome</keyword>
<dbReference type="EMBL" id="CP036261">
    <property type="protein sequence ID" value="QDS90878.1"/>
    <property type="molecule type" value="Genomic_DNA"/>
</dbReference>
<dbReference type="InterPro" id="IPR051829">
    <property type="entry name" value="Multiheme_Cytochr_ET"/>
</dbReference>